<dbReference type="RefSeq" id="WP_084499125.1">
    <property type="nucleotide sequence ID" value="NZ_JAAXOS010000004.1"/>
</dbReference>
<evidence type="ECO:0000259" key="9">
    <source>
        <dbReference type="Pfam" id="PF21982"/>
    </source>
</evidence>
<dbReference type="PANTHER" id="PTHR33602">
    <property type="entry name" value="REGULATORY PROTEIN RECX FAMILY PROTEIN"/>
    <property type="match status" value="1"/>
</dbReference>
<dbReference type="InterPro" id="IPR036388">
    <property type="entry name" value="WH-like_DNA-bd_sf"/>
</dbReference>
<dbReference type="Pfam" id="PF21982">
    <property type="entry name" value="RecX_HTH1"/>
    <property type="match status" value="1"/>
</dbReference>
<evidence type="ECO:0000259" key="8">
    <source>
        <dbReference type="Pfam" id="PF21981"/>
    </source>
</evidence>
<keyword evidence="4 5" id="KW-0963">Cytoplasm</keyword>
<evidence type="ECO:0000256" key="2">
    <source>
        <dbReference type="ARBA" id="ARBA00009695"/>
    </source>
</evidence>
<name>A0A7X6L2L3_9NOCA</name>
<dbReference type="InterPro" id="IPR053926">
    <property type="entry name" value="RecX_HTH_1st"/>
</dbReference>
<dbReference type="EMBL" id="JAAXOS010000004">
    <property type="protein sequence ID" value="NKY26613.1"/>
    <property type="molecule type" value="Genomic_DNA"/>
</dbReference>
<dbReference type="NCBIfam" id="NF001064">
    <property type="entry name" value="PRK00117.5-4"/>
    <property type="match status" value="1"/>
</dbReference>
<dbReference type="PANTHER" id="PTHR33602:SF1">
    <property type="entry name" value="REGULATORY PROTEIN RECX FAMILY PROTEIN"/>
    <property type="match status" value="1"/>
</dbReference>
<evidence type="ECO:0000256" key="1">
    <source>
        <dbReference type="ARBA" id="ARBA00004496"/>
    </source>
</evidence>
<gene>
    <name evidence="5 10" type="primary">recX</name>
    <name evidence="10" type="ORF">HGB38_10330</name>
</gene>
<dbReference type="GO" id="GO:0006282">
    <property type="term" value="P:regulation of DNA repair"/>
    <property type="evidence" value="ECO:0007669"/>
    <property type="project" value="UniProtKB-UniRule"/>
</dbReference>
<dbReference type="GO" id="GO:0005737">
    <property type="term" value="C:cytoplasm"/>
    <property type="evidence" value="ECO:0007669"/>
    <property type="project" value="UniProtKB-SubCell"/>
</dbReference>
<dbReference type="Proteomes" id="UP000540698">
    <property type="component" value="Unassembled WGS sequence"/>
</dbReference>
<evidence type="ECO:0000256" key="5">
    <source>
        <dbReference type="HAMAP-Rule" id="MF_01114"/>
    </source>
</evidence>
<dbReference type="AlphaFoldDB" id="A0A7X6L2L3"/>
<evidence type="ECO:0000259" key="7">
    <source>
        <dbReference type="Pfam" id="PF02631"/>
    </source>
</evidence>
<comment type="similarity">
    <text evidence="2 5">Belongs to the RecX family.</text>
</comment>
<feature type="compositionally biased region" description="Basic residues" evidence="6">
    <location>
        <begin position="17"/>
        <end position="29"/>
    </location>
</feature>
<evidence type="ECO:0000256" key="6">
    <source>
        <dbReference type="SAM" id="MobiDB-lite"/>
    </source>
</evidence>
<evidence type="ECO:0000256" key="3">
    <source>
        <dbReference type="ARBA" id="ARBA00018111"/>
    </source>
</evidence>
<feature type="domain" description="RecX first three-helical" evidence="9">
    <location>
        <begin position="59"/>
        <end position="98"/>
    </location>
</feature>
<accession>A0A7X6L2L3</accession>
<dbReference type="InterPro" id="IPR053925">
    <property type="entry name" value="RecX_HTH_3rd"/>
</dbReference>
<feature type="domain" description="RecX second three-helical" evidence="7">
    <location>
        <begin position="105"/>
        <end position="146"/>
    </location>
</feature>
<comment type="subcellular location">
    <subcellularLocation>
        <location evidence="1 5">Cytoplasm</location>
    </subcellularLocation>
</comment>
<proteinExistence type="inferred from homology"/>
<dbReference type="Pfam" id="PF02631">
    <property type="entry name" value="RecX_HTH2"/>
    <property type="match status" value="1"/>
</dbReference>
<reference evidence="10 11" key="1">
    <citation type="submission" date="2020-04" db="EMBL/GenBank/DDBJ databases">
        <title>MicrobeNet Type strains.</title>
        <authorList>
            <person name="Nicholson A.C."/>
        </authorList>
    </citation>
    <scope>NUCLEOTIDE SEQUENCE [LARGE SCALE GENOMIC DNA]</scope>
    <source>
        <strain evidence="10 11">DSM 44956</strain>
    </source>
</reference>
<comment type="caution">
    <text evidence="10">The sequence shown here is derived from an EMBL/GenBank/DDBJ whole genome shotgun (WGS) entry which is preliminary data.</text>
</comment>
<dbReference type="InterPro" id="IPR003783">
    <property type="entry name" value="Regulatory_RecX"/>
</dbReference>
<dbReference type="HAMAP" id="MF_01114">
    <property type="entry name" value="RecX"/>
    <property type="match status" value="1"/>
</dbReference>
<keyword evidence="11" id="KW-1185">Reference proteome</keyword>
<dbReference type="InterPro" id="IPR053924">
    <property type="entry name" value="RecX_HTH_2nd"/>
</dbReference>
<protein>
    <recommendedName>
        <fullName evidence="3 5">Regulatory protein RecX</fullName>
    </recommendedName>
</protein>
<organism evidence="10 11">
    <name type="scientific">Nocardia gamkensis</name>
    <dbReference type="NCBI Taxonomy" id="352869"/>
    <lineage>
        <taxon>Bacteria</taxon>
        <taxon>Bacillati</taxon>
        <taxon>Actinomycetota</taxon>
        <taxon>Actinomycetes</taxon>
        <taxon>Mycobacteriales</taxon>
        <taxon>Nocardiaceae</taxon>
        <taxon>Nocardia</taxon>
    </lineage>
</organism>
<sequence>MGTRPDASDPQRARPAGSRRGHRGVRGRARSSSTDSDRPEGRSADTVAAGSEGGTVEQAKEACLRLLAARARSRAELAQRLAAKGYSPEVSEEALDRLAEVGLIDDAAFAEQWVHSRHAFSGKGKQALAQELRRKGVAQSDAAAALDAITTDDEETRAGELVRRKLRSLPRDLDRDKMIRRLVGMLARRGYSQATAYRVVKAELADRGVEGDLDGPVD</sequence>
<feature type="compositionally biased region" description="Basic and acidic residues" evidence="6">
    <location>
        <begin position="1"/>
        <end position="12"/>
    </location>
</feature>
<comment type="function">
    <text evidence="5">Modulates RecA activity.</text>
</comment>
<dbReference type="Gene3D" id="1.10.10.10">
    <property type="entry name" value="Winged helix-like DNA-binding domain superfamily/Winged helix DNA-binding domain"/>
    <property type="match status" value="2"/>
</dbReference>
<evidence type="ECO:0000256" key="4">
    <source>
        <dbReference type="ARBA" id="ARBA00022490"/>
    </source>
</evidence>
<feature type="domain" description="RecX third three-helical" evidence="8">
    <location>
        <begin position="153"/>
        <end position="200"/>
    </location>
</feature>
<feature type="region of interest" description="Disordered" evidence="6">
    <location>
        <begin position="1"/>
        <end position="55"/>
    </location>
</feature>
<dbReference type="Pfam" id="PF21981">
    <property type="entry name" value="RecX_HTH3"/>
    <property type="match status" value="1"/>
</dbReference>
<evidence type="ECO:0000313" key="11">
    <source>
        <dbReference type="Proteomes" id="UP000540698"/>
    </source>
</evidence>
<evidence type="ECO:0000313" key="10">
    <source>
        <dbReference type="EMBL" id="NKY26613.1"/>
    </source>
</evidence>